<gene>
    <name evidence="4" type="ORF">D9758_004173</name>
</gene>
<reference evidence="4 5" key="1">
    <citation type="journal article" date="2020" name="ISME J.">
        <title>Uncovering the hidden diversity of litter-decomposition mechanisms in mushroom-forming fungi.</title>
        <authorList>
            <person name="Floudas D."/>
            <person name="Bentzer J."/>
            <person name="Ahren D."/>
            <person name="Johansson T."/>
            <person name="Persson P."/>
            <person name="Tunlid A."/>
        </authorList>
    </citation>
    <scope>NUCLEOTIDE SEQUENCE [LARGE SCALE GENOMIC DNA]</scope>
    <source>
        <strain evidence="4 5">CBS 291.85</strain>
    </source>
</reference>
<dbReference type="GO" id="GO:0050660">
    <property type="term" value="F:flavin adenine dinucleotide binding"/>
    <property type="evidence" value="ECO:0007669"/>
    <property type="project" value="InterPro"/>
</dbReference>
<dbReference type="Gene3D" id="3.30.465.10">
    <property type="match status" value="2"/>
</dbReference>
<evidence type="ECO:0000313" key="5">
    <source>
        <dbReference type="Proteomes" id="UP000559256"/>
    </source>
</evidence>
<evidence type="ECO:0000256" key="1">
    <source>
        <dbReference type="ARBA" id="ARBA00005466"/>
    </source>
</evidence>
<dbReference type="InterPro" id="IPR016169">
    <property type="entry name" value="FAD-bd_PCMH_sub2"/>
</dbReference>
<evidence type="ECO:0000313" key="4">
    <source>
        <dbReference type="EMBL" id="KAF5371143.1"/>
    </source>
</evidence>
<accession>A0A8H5GU69</accession>
<dbReference type="InterPro" id="IPR036318">
    <property type="entry name" value="FAD-bd_PCMH-like_sf"/>
</dbReference>
<dbReference type="GO" id="GO:0016491">
    <property type="term" value="F:oxidoreductase activity"/>
    <property type="evidence" value="ECO:0007669"/>
    <property type="project" value="UniProtKB-KW"/>
</dbReference>
<evidence type="ECO:0008006" key="6">
    <source>
        <dbReference type="Google" id="ProtNLM"/>
    </source>
</evidence>
<keyword evidence="2" id="KW-0560">Oxidoreductase</keyword>
<keyword evidence="3" id="KW-0732">Signal</keyword>
<sequence>MSMKAILWIVSVHICSAQQGPDVVVCMETLAGPLKRNSPNYMPPESACYPESNPSGNCTDIQVNALMIDGVLTKQGSVPPVGVDTLCVKDVQAAVRFTADHDLCLVVKNTGHNYLGRSTAKGAFMIWTHHLKDITTNSAFVPNGAPESKMHNGWDLRPQHARGWLTGGRHGAFSPQHGPSVNIAIQITTVMASSKHLTANSHVNFELFWAVRGGGEGTYGVLTSVTYRTHKITPLTVAFLISKFSLPTVEKEILTKYLKLWPGLADVSWGSYLEIPNSGASLSTDLTLFLVAPNVSWANINVTINPFFNFIQNAQPDAFTTTVHFNTYYSFYQALFAAATSKPVGFNVEVASHLLPRETFDHPEHLADVIMGFQESIQLIHIGGGKISEIDPDSAGLNPAWCKVIVHMVVGNGWLSDLCCRAKFRDDLAILESLAPGGGAYFNEASLYELNQQMFFGDHYDHLEEIKDLFIVAEGVGSERWDTALNCKLY</sequence>
<dbReference type="Gene3D" id="3.40.462.20">
    <property type="match status" value="1"/>
</dbReference>
<keyword evidence="5" id="KW-1185">Reference proteome</keyword>
<proteinExistence type="inferred from homology"/>
<comment type="similarity">
    <text evidence="1">Belongs to the oxygen-dependent FAD-linked oxidoreductase family.</text>
</comment>
<dbReference type="PANTHER" id="PTHR13878:SF91">
    <property type="entry name" value="FAD BINDING DOMAIN PROTEIN (AFU_ORTHOLOGUE AFUA_6G12070)-RELATED"/>
    <property type="match status" value="1"/>
</dbReference>
<dbReference type="InterPro" id="IPR050432">
    <property type="entry name" value="FAD-linked_Oxidoreductases_BP"/>
</dbReference>
<dbReference type="PANTHER" id="PTHR13878">
    <property type="entry name" value="GULONOLACTONE OXIDASE"/>
    <property type="match status" value="1"/>
</dbReference>
<name>A0A8H5GU69_9AGAR</name>
<dbReference type="AlphaFoldDB" id="A0A8H5GU69"/>
<comment type="caution">
    <text evidence="4">The sequence shown here is derived from an EMBL/GenBank/DDBJ whole genome shotgun (WGS) entry which is preliminary data.</text>
</comment>
<evidence type="ECO:0000256" key="3">
    <source>
        <dbReference type="SAM" id="SignalP"/>
    </source>
</evidence>
<dbReference type="SUPFAM" id="SSF56176">
    <property type="entry name" value="FAD-binding/transporter-associated domain-like"/>
    <property type="match status" value="1"/>
</dbReference>
<dbReference type="OrthoDB" id="9983560at2759"/>
<feature type="chain" id="PRO_5034426124" description="FAD-binding PCMH-type domain-containing protein" evidence="3">
    <location>
        <begin position="18"/>
        <end position="490"/>
    </location>
</feature>
<protein>
    <recommendedName>
        <fullName evidence="6">FAD-binding PCMH-type domain-containing protein</fullName>
    </recommendedName>
</protein>
<evidence type="ECO:0000256" key="2">
    <source>
        <dbReference type="ARBA" id="ARBA00023002"/>
    </source>
</evidence>
<organism evidence="4 5">
    <name type="scientific">Tetrapyrgos nigripes</name>
    <dbReference type="NCBI Taxonomy" id="182062"/>
    <lineage>
        <taxon>Eukaryota</taxon>
        <taxon>Fungi</taxon>
        <taxon>Dikarya</taxon>
        <taxon>Basidiomycota</taxon>
        <taxon>Agaricomycotina</taxon>
        <taxon>Agaricomycetes</taxon>
        <taxon>Agaricomycetidae</taxon>
        <taxon>Agaricales</taxon>
        <taxon>Marasmiineae</taxon>
        <taxon>Marasmiaceae</taxon>
        <taxon>Tetrapyrgos</taxon>
    </lineage>
</organism>
<dbReference type="Proteomes" id="UP000559256">
    <property type="component" value="Unassembled WGS sequence"/>
</dbReference>
<dbReference type="EMBL" id="JAACJM010000009">
    <property type="protein sequence ID" value="KAF5371143.1"/>
    <property type="molecule type" value="Genomic_DNA"/>
</dbReference>
<feature type="signal peptide" evidence="3">
    <location>
        <begin position="1"/>
        <end position="17"/>
    </location>
</feature>